<dbReference type="RefSeq" id="WP_344651528.1">
    <property type="nucleotide sequence ID" value="NZ_BAAAGX010000020.1"/>
</dbReference>
<dbReference type="PANTHER" id="PTHR30480">
    <property type="entry name" value="BETA-HEXOSAMINIDASE-RELATED"/>
    <property type="match status" value="1"/>
</dbReference>
<dbReference type="Pfam" id="PF00933">
    <property type="entry name" value="Glyco_hydro_3"/>
    <property type="match status" value="1"/>
</dbReference>
<dbReference type="InterPro" id="IPR001764">
    <property type="entry name" value="Glyco_hydro_3_N"/>
</dbReference>
<comment type="similarity">
    <text evidence="1">Belongs to the glycosyl hydrolase 3 family.</text>
</comment>
<gene>
    <name evidence="5" type="ORF">GCM10009539_51970</name>
</gene>
<dbReference type="PROSITE" id="PS00775">
    <property type="entry name" value="GLYCOSYL_HYDROL_F3"/>
    <property type="match status" value="1"/>
</dbReference>
<dbReference type="InterPro" id="IPR019800">
    <property type="entry name" value="Glyco_hydro_3_AS"/>
</dbReference>
<evidence type="ECO:0000256" key="2">
    <source>
        <dbReference type="ARBA" id="ARBA00022801"/>
    </source>
</evidence>
<evidence type="ECO:0000259" key="4">
    <source>
        <dbReference type="Pfam" id="PF00933"/>
    </source>
</evidence>
<feature type="domain" description="Glycoside hydrolase family 3 N-terminal" evidence="4">
    <location>
        <begin position="28"/>
        <end position="316"/>
    </location>
</feature>
<organism evidence="5 6">
    <name type="scientific">Cryptosporangium japonicum</name>
    <dbReference type="NCBI Taxonomy" id="80872"/>
    <lineage>
        <taxon>Bacteria</taxon>
        <taxon>Bacillati</taxon>
        <taxon>Actinomycetota</taxon>
        <taxon>Actinomycetes</taxon>
        <taxon>Cryptosporangiales</taxon>
        <taxon>Cryptosporangiaceae</taxon>
        <taxon>Cryptosporangium</taxon>
    </lineage>
</organism>
<dbReference type="InterPro" id="IPR036962">
    <property type="entry name" value="Glyco_hydro_3_N_sf"/>
</dbReference>
<dbReference type="Gene3D" id="3.20.20.300">
    <property type="entry name" value="Glycoside hydrolase, family 3, N-terminal domain"/>
    <property type="match status" value="1"/>
</dbReference>
<sequence>MIEDLVDRTLLVGFEEPDPPDWFRRAAPGLGGVVLYGQNLRVDTDAARLAALLHQDSDVVLAVDEEGGDVTRVHYRNGSPVPGNYVLGAADDEGLTGAVATRIGSGLRAAGIGWNLAPDVDVNSAPENPVIGVRSFGADPDLVSRHAATWVLAMENTGVAACAKHFPGHGDTRSDSHYGLPVVDCDEAEWRRVHLPPFVAAIEVGVRSVMTAHVVVPALDDRPATMSPKLLTDVLRGELGYQGVIVTDALDMGAIKDGVGLGPGAVAALRAGADALCLGAIGGEGLYQEVRTAVLAAVDDGTLPLRRLEEAAERVEALLAWVRKAPDPGDLSDGTDPGLEAARRAARVFGDPLLTGPPVVVELRATPNLAVGEAYWDLAGPLTERGVPPHEVLRLTDNSELSAVLTAAQGRPLVVVGRDVPRHPWQQKAWHVLSGQRPDAVLVEIGLPRPDVTAHGQRVFVGGAGRPNLQVAAELLTGAGHRP</sequence>
<evidence type="ECO:0000313" key="5">
    <source>
        <dbReference type="EMBL" id="GAA0260147.1"/>
    </source>
</evidence>
<dbReference type="EMBL" id="BAAAGX010000020">
    <property type="protein sequence ID" value="GAA0260147.1"/>
    <property type="molecule type" value="Genomic_DNA"/>
</dbReference>
<name>A0ABP3EFM6_9ACTN</name>
<evidence type="ECO:0000256" key="1">
    <source>
        <dbReference type="ARBA" id="ARBA00005336"/>
    </source>
</evidence>
<dbReference type="InterPro" id="IPR017853">
    <property type="entry name" value="GH"/>
</dbReference>
<accession>A0ABP3EFM6</accession>
<comment type="caution">
    <text evidence="5">The sequence shown here is derived from an EMBL/GenBank/DDBJ whole genome shotgun (WGS) entry which is preliminary data.</text>
</comment>
<dbReference type="SUPFAM" id="SSF51445">
    <property type="entry name" value="(Trans)glycosidases"/>
    <property type="match status" value="1"/>
</dbReference>
<keyword evidence="3" id="KW-0326">Glycosidase</keyword>
<dbReference type="Proteomes" id="UP001500967">
    <property type="component" value="Unassembled WGS sequence"/>
</dbReference>
<dbReference type="InterPro" id="IPR050226">
    <property type="entry name" value="NagZ_Beta-hexosaminidase"/>
</dbReference>
<evidence type="ECO:0000256" key="3">
    <source>
        <dbReference type="ARBA" id="ARBA00023295"/>
    </source>
</evidence>
<protein>
    <submittedName>
        <fullName evidence="5">Glycoside hydrolase family 3 protein</fullName>
    </submittedName>
</protein>
<keyword evidence="2 5" id="KW-0378">Hydrolase</keyword>
<dbReference type="PANTHER" id="PTHR30480:SF16">
    <property type="entry name" value="GLYCOSIDE HYDROLASE FAMILY 3 DOMAIN PROTEIN"/>
    <property type="match status" value="1"/>
</dbReference>
<evidence type="ECO:0000313" key="6">
    <source>
        <dbReference type="Proteomes" id="UP001500967"/>
    </source>
</evidence>
<dbReference type="GO" id="GO:0016787">
    <property type="term" value="F:hydrolase activity"/>
    <property type="evidence" value="ECO:0007669"/>
    <property type="project" value="UniProtKB-KW"/>
</dbReference>
<proteinExistence type="inferred from homology"/>
<reference evidence="6" key="1">
    <citation type="journal article" date="2019" name="Int. J. Syst. Evol. Microbiol.">
        <title>The Global Catalogue of Microorganisms (GCM) 10K type strain sequencing project: providing services to taxonomists for standard genome sequencing and annotation.</title>
        <authorList>
            <consortium name="The Broad Institute Genomics Platform"/>
            <consortium name="The Broad Institute Genome Sequencing Center for Infectious Disease"/>
            <person name="Wu L."/>
            <person name="Ma J."/>
        </authorList>
    </citation>
    <scope>NUCLEOTIDE SEQUENCE [LARGE SCALE GENOMIC DNA]</scope>
    <source>
        <strain evidence="6">JCM 10425</strain>
    </source>
</reference>
<keyword evidence="6" id="KW-1185">Reference proteome</keyword>